<protein>
    <submittedName>
        <fullName evidence="1">Uncharacterized protein</fullName>
    </submittedName>
</protein>
<evidence type="ECO:0000313" key="2">
    <source>
        <dbReference type="Proteomes" id="UP001501251"/>
    </source>
</evidence>
<dbReference type="Proteomes" id="UP001501251">
    <property type="component" value="Unassembled WGS sequence"/>
</dbReference>
<keyword evidence="2" id="KW-1185">Reference proteome</keyword>
<proteinExistence type="predicted"/>
<name>A0ABP8BLG6_9ACTN</name>
<sequence length="193" mass="21037">MVIAFRIDEEHDGDHASNGKISRYGNYLRRNEEMFADGWGTSDPVRFAGIAWSIANEPIMTPGYVQPCGRVLGSRVHASGWDGSLTAEVTLATEWPAALARDERAWRGERGFWRSWSAVSYSGTLRGPGEEELTRSPYLLTTSQALFTLDAGGLPPVPAEPGPWAEQAARVAVAALVKKLNAVVGPIIEQLEK</sequence>
<gene>
    <name evidence="1" type="ORF">GCM10022252_74800</name>
</gene>
<organism evidence="1 2">
    <name type="scientific">Streptosporangium oxazolinicum</name>
    <dbReference type="NCBI Taxonomy" id="909287"/>
    <lineage>
        <taxon>Bacteria</taxon>
        <taxon>Bacillati</taxon>
        <taxon>Actinomycetota</taxon>
        <taxon>Actinomycetes</taxon>
        <taxon>Streptosporangiales</taxon>
        <taxon>Streptosporangiaceae</taxon>
        <taxon>Streptosporangium</taxon>
    </lineage>
</organism>
<comment type="caution">
    <text evidence="1">The sequence shown here is derived from an EMBL/GenBank/DDBJ whole genome shotgun (WGS) entry which is preliminary data.</text>
</comment>
<evidence type="ECO:0000313" key="1">
    <source>
        <dbReference type="EMBL" id="GAA4208965.1"/>
    </source>
</evidence>
<accession>A0ABP8BLG6</accession>
<reference evidence="2" key="1">
    <citation type="journal article" date="2019" name="Int. J. Syst. Evol. Microbiol.">
        <title>The Global Catalogue of Microorganisms (GCM) 10K type strain sequencing project: providing services to taxonomists for standard genome sequencing and annotation.</title>
        <authorList>
            <consortium name="The Broad Institute Genomics Platform"/>
            <consortium name="The Broad Institute Genome Sequencing Center for Infectious Disease"/>
            <person name="Wu L."/>
            <person name="Ma J."/>
        </authorList>
    </citation>
    <scope>NUCLEOTIDE SEQUENCE [LARGE SCALE GENOMIC DNA]</scope>
    <source>
        <strain evidence="2">JCM 17388</strain>
    </source>
</reference>
<dbReference type="EMBL" id="BAABAQ010000020">
    <property type="protein sequence ID" value="GAA4208965.1"/>
    <property type="molecule type" value="Genomic_DNA"/>
</dbReference>